<proteinExistence type="predicted"/>
<evidence type="ECO:0000313" key="3">
    <source>
        <dbReference type="EMBL" id="CAH1415842.1"/>
    </source>
</evidence>
<dbReference type="PANTHER" id="PTHR21229:SF2">
    <property type="entry name" value="RE59932P"/>
    <property type="match status" value="1"/>
</dbReference>
<sequence>MRILEKILTAVLYFFVFTAPCTAHIIALKLHSDNRHMIPFFDFEFSNVGYVSFVLSSVTVTSTSSSPPDPSRIGFLFQSHKPEDEQPFKFQQNTTICDLDFKLNSSVLFTFQNLSYDTRTSFNKTYPVTDPGMKSFFFFNCNNESLVTMDGGMELYNIDEGTTKNYLSAGLTQLPFLYIILSFIYLSFLGFWILVCFKNRRCFQRTHLLMGGLLVFSIVHFICVAADLHYVKVTGSAHELDVLFFVLQLIRDPILPWEAAMPYNKLDWSIADIMGCFFILIPIARPVDRMTLKMATPNEESCMLSTSISDSCLHSPV</sequence>
<keyword evidence="1" id="KW-1133">Transmembrane helix</keyword>
<dbReference type="PANTHER" id="PTHR21229">
    <property type="entry name" value="LUNG SEVEN TRANSMEMBRANE RECEPTOR"/>
    <property type="match status" value="1"/>
</dbReference>
<name>A0AAU9LN90_9ASTR</name>
<dbReference type="AlphaFoldDB" id="A0AAU9LN90"/>
<organism evidence="3 4">
    <name type="scientific">Lactuca virosa</name>
    <dbReference type="NCBI Taxonomy" id="75947"/>
    <lineage>
        <taxon>Eukaryota</taxon>
        <taxon>Viridiplantae</taxon>
        <taxon>Streptophyta</taxon>
        <taxon>Embryophyta</taxon>
        <taxon>Tracheophyta</taxon>
        <taxon>Spermatophyta</taxon>
        <taxon>Magnoliopsida</taxon>
        <taxon>eudicotyledons</taxon>
        <taxon>Gunneridae</taxon>
        <taxon>Pentapetalae</taxon>
        <taxon>asterids</taxon>
        <taxon>campanulids</taxon>
        <taxon>Asterales</taxon>
        <taxon>Asteraceae</taxon>
        <taxon>Cichorioideae</taxon>
        <taxon>Cichorieae</taxon>
        <taxon>Lactucinae</taxon>
        <taxon>Lactuca</taxon>
    </lineage>
</organism>
<reference evidence="3 4" key="1">
    <citation type="submission" date="2022-01" db="EMBL/GenBank/DDBJ databases">
        <authorList>
            <person name="Xiong W."/>
            <person name="Schranz E."/>
        </authorList>
    </citation>
    <scope>NUCLEOTIDE SEQUENCE [LARGE SCALE GENOMIC DNA]</scope>
</reference>
<dbReference type="InterPro" id="IPR009637">
    <property type="entry name" value="GPR107/GPR108-like"/>
</dbReference>
<feature type="domain" description="CAND6/7 N-terminal" evidence="2">
    <location>
        <begin position="28"/>
        <end position="157"/>
    </location>
</feature>
<evidence type="ECO:0000256" key="1">
    <source>
        <dbReference type="SAM" id="Phobius"/>
    </source>
</evidence>
<dbReference type="Proteomes" id="UP001157418">
    <property type="component" value="Unassembled WGS sequence"/>
</dbReference>
<accession>A0AAU9LN90</accession>
<feature type="transmembrane region" description="Helical" evidence="1">
    <location>
        <begin position="209"/>
        <end position="231"/>
    </location>
</feature>
<keyword evidence="4" id="KW-1185">Reference proteome</keyword>
<dbReference type="Pfam" id="PF21904">
    <property type="entry name" value="CAND6-7_N"/>
    <property type="match status" value="1"/>
</dbReference>
<comment type="caution">
    <text evidence="3">The sequence shown here is derived from an EMBL/GenBank/DDBJ whole genome shotgun (WGS) entry which is preliminary data.</text>
</comment>
<evidence type="ECO:0000259" key="2">
    <source>
        <dbReference type="Pfam" id="PF21904"/>
    </source>
</evidence>
<dbReference type="EMBL" id="CAKMRJ010000002">
    <property type="protein sequence ID" value="CAH1415842.1"/>
    <property type="molecule type" value="Genomic_DNA"/>
</dbReference>
<keyword evidence="1" id="KW-0812">Transmembrane</keyword>
<dbReference type="GO" id="GO:0016020">
    <property type="term" value="C:membrane"/>
    <property type="evidence" value="ECO:0007669"/>
    <property type="project" value="InterPro"/>
</dbReference>
<dbReference type="GO" id="GO:0005794">
    <property type="term" value="C:Golgi apparatus"/>
    <property type="evidence" value="ECO:0007669"/>
    <property type="project" value="TreeGrafter"/>
</dbReference>
<dbReference type="InterPro" id="IPR054103">
    <property type="entry name" value="CAND6-7_N"/>
</dbReference>
<protein>
    <recommendedName>
        <fullName evidence="2">CAND6/7 N-terminal domain-containing protein</fullName>
    </recommendedName>
</protein>
<keyword evidence="1" id="KW-0472">Membrane</keyword>
<feature type="transmembrane region" description="Helical" evidence="1">
    <location>
        <begin position="176"/>
        <end position="197"/>
    </location>
</feature>
<evidence type="ECO:0000313" key="4">
    <source>
        <dbReference type="Proteomes" id="UP001157418"/>
    </source>
</evidence>
<feature type="transmembrane region" description="Helical" evidence="1">
    <location>
        <begin position="266"/>
        <end position="284"/>
    </location>
</feature>
<gene>
    <name evidence="3" type="ORF">LVIROSA_LOCUS3655</name>
</gene>